<proteinExistence type="inferred from homology"/>
<dbReference type="SUPFAM" id="SSF54999">
    <property type="entry name" value="Ribosomal protein S10"/>
    <property type="match status" value="1"/>
</dbReference>
<evidence type="ECO:0000256" key="4">
    <source>
        <dbReference type="SAM" id="MobiDB-lite"/>
    </source>
</evidence>
<comment type="similarity">
    <text evidence="1">Belongs to the universal ribosomal protein uS10 family.</text>
</comment>
<evidence type="ECO:0000256" key="2">
    <source>
        <dbReference type="ARBA" id="ARBA00022980"/>
    </source>
</evidence>
<feature type="compositionally biased region" description="Low complexity" evidence="4">
    <location>
        <begin position="245"/>
        <end position="256"/>
    </location>
</feature>
<keyword evidence="3" id="KW-0687">Ribonucleoprotein</keyword>
<evidence type="ECO:0000313" key="6">
    <source>
        <dbReference type="EMBL" id="KAL0948174.1"/>
    </source>
</evidence>
<name>A0ABR3IY42_9AGAR</name>
<evidence type="ECO:0000256" key="3">
    <source>
        <dbReference type="ARBA" id="ARBA00023274"/>
    </source>
</evidence>
<dbReference type="Pfam" id="PF00338">
    <property type="entry name" value="Ribosomal_S10"/>
    <property type="match status" value="1"/>
</dbReference>
<feature type="domain" description="Small ribosomal subunit protein uS10" evidence="5">
    <location>
        <begin position="92"/>
        <end position="189"/>
    </location>
</feature>
<dbReference type="Proteomes" id="UP001556367">
    <property type="component" value="Unassembled WGS sequence"/>
</dbReference>
<reference evidence="7" key="1">
    <citation type="submission" date="2024-06" db="EMBL/GenBank/DDBJ databases">
        <title>Multi-omics analyses provide insights into the biosynthesis of the anticancer antibiotic pleurotin in Hohenbuehelia grisea.</title>
        <authorList>
            <person name="Weaver J.A."/>
            <person name="Alberti F."/>
        </authorList>
    </citation>
    <scope>NUCLEOTIDE SEQUENCE [LARGE SCALE GENOMIC DNA]</scope>
    <source>
        <strain evidence="7">T-177</strain>
    </source>
</reference>
<feature type="region of interest" description="Disordered" evidence="4">
    <location>
        <begin position="244"/>
        <end position="271"/>
    </location>
</feature>
<keyword evidence="2" id="KW-0689">Ribosomal protein</keyword>
<gene>
    <name evidence="6" type="ORF">HGRIS_010785</name>
</gene>
<sequence>MLRPVALRASRTQLLVRLNSTANVQTEKGLFKAENFGPVQLNESPKPITYPRPYSELPKDFTEVEYAGTLVHGRGVHLPFFHPRTHDIPVASIQFRSHHPRLLDLITHFATHAASALGIPTSRVIPLPTKRTLWTVPRSPFAHKKSQENFERRVHKRVIKAWDADPEVVERWAQYVRHHALGGVGMRITQWQRYPVGFGESRLAKALEDVNRPRDADKIKMLGEQIIKQEMAAFEADAPATVVSPADEAPGAGAEAENLDAQAASSEVDDAASNQMLASDVTATETSPAATSDIDTSASNVMLAADVEGVEPVLEVVSEPSPQAEVALASEVEATDATPVPASDIDATASNEMLTSDVEATEVAAPVTSEVDTAAANEMLASDVEAATAAAAFSSDATSPSPAKPETVNADAVTESTPPAVQADATTVPKPSS</sequence>
<keyword evidence="7" id="KW-1185">Reference proteome</keyword>
<accession>A0ABR3IY42</accession>
<organism evidence="6 7">
    <name type="scientific">Hohenbuehelia grisea</name>
    <dbReference type="NCBI Taxonomy" id="104357"/>
    <lineage>
        <taxon>Eukaryota</taxon>
        <taxon>Fungi</taxon>
        <taxon>Dikarya</taxon>
        <taxon>Basidiomycota</taxon>
        <taxon>Agaricomycotina</taxon>
        <taxon>Agaricomycetes</taxon>
        <taxon>Agaricomycetidae</taxon>
        <taxon>Agaricales</taxon>
        <taxon>Pleurotineae</taxon>
        <taxon>Pleurotaceae</taxon>
        <taxon>Hohenbuehelia</taxon>
    </lineage>
</organism>
<evidence type="ECO:0000259" key="5">
    <source>
        <dbReference type="SMART" id="SM01403"/>
    </source>
</evidence>
<feature type="compositionally biased region" description="Low complexity" evidence="4">
    <location>
        <begin position="389"/>
        <end position="401"/>
    </location>
</feature>
<dbReference type="PANTHER" id="PTHR11700">
    <property type="entry name" value="30S RIBOSOMAL PROTEIN S10 FAMILY MEMBER"/>
    <property type="match status" value="1"/>
</dbReference>
<dbReference type="InterPro" id="IPR001848">
    <property type="entry name" value="Ribosomal_uS10"/>
</dbReference>
<dbReference type="SMART" id="SM01403">
    <property type="entry name" value="Ribosomal_S10"/>
    <property type="match status" value="1"/>
</dbReference>
<evidence type="ECO:0000313" key="7">
    <source>
        <dbReference type="Proteomes" id="UP001556367"/>
    </source>
</evidence>
<dbReference type="InterPro" id="IPR036838">
    <property type="entry name" value="Ribosomal_uS10_dom_sf"/>
</dbReference>
<dbReference type="PRINTS" id="PR00971">
    <property type="entry name" value="RIBOSOMALS10"/>
</dbReference>
<dbReference type="InterPro" id="IPR027486">
    <property type="entry name" value="Ribosomal_uS10_dom"/>
</dbReference>
<comment type="caution">
    <text evidence="6">The sequence shown here is derived from an EMBL/GenBank/DDBJ whole genome shotgun (WGS) entry which is preliminary data.</text>
</comment>
<feature type="region of interest" description="Disordered" evidence="4">
    <location>
        <begin position="389"/>
        <end position="433"/>
    </location>
</feature>
<dbReference type="HAMAP" id="MF_00508">
    <property type="entry name" value="Ribosomal_uS10"/>
    <property type="match status" value="1"/>
</dbReference>
<evidence type="ECO:0000256" key="1">
    <source>
        <dbReference type="ARBA" id="ARBA00007102"/>
    </source>
</evidence>
<dbReference type="Gene3D" id="3.30.70.600">
    <property type="entry name" value="Ribosomal protein S10 domain"/>
    <property type="match status" value="1"/>
</dbReference>
<dbReference type="EMBL" id="JASNQZ010000014">
    <property type="protein sequence ID" value="KAL0948174.1"/>
    <property type="molecule type" value="Genomic_DNA"/>
</dbReference>
<protein>
    <recommendedName>
        <fullName evidence="5">Small ribosomal subunit protein uS10 domain-containing protein</fullName>
    </recommendedName>
</protein>